<organism evidence="1 2">
    <name type="scientific">Ancylostoma ceylanicum</name>
    <dbReference type="NCBI Taxonomy" id="53326"/>
    <lineage>
        <taxon>Eukaryota</taxon>
        <taxon>Metazoa</taxon>
        <taxon>Ecdysozoa</taxon>
        <taxon>Nematoda</taxon>
        <taxon>Chromadorea</taxon>
        <taxon>Rhabditida</taxon>
        <taxon>Rhabditina</taxon>
        <taxon>Rhabditomorpha</taxon>
        <taxon>Strongyloidea</taxon>
        <taxon>Ancylostomatidae</taxon>
        <taxon>Ancylostomatinae</taxon>
        <taxon>Ancylostoma</taxon>
    </lineage>
</organism>
<gene>
    <name evidence="1" type="primary">Acey_s0355.g3347</name>
    <name evidence="1" type="ORF">Y032_0355g3347</name>
</gene>
<evidence type="ECO:0000313" key="2">
    <source>
        <dbReference type="Proteomes" id="UP000024635"/>
    </source>
</evidence>
<comment type="caution">
    <text evidence="1">The sequence shown here is derived from an EMBL/GenBank/DDBJ whole genome shotgun (WGS) entry which is preliminary data.</text>
</comment>
<name>A0A016RWE0_9BILA</name>
<dbReference type="EMBL" id="JARK01001691">
    <property type="protein sequence ID" value="EYB82653.1"/>
    <property type="molecule type" value="Genomic_DNA"/>
</dbReference>
<reference evidence="2" key="1">
    <citation type="journal article" date="2015" name="Nat. Genet.">
        <title>The genome and transcriptome of the zoonotic hookworm Ancylostoma ceylanicum identify infection-specific gene families.</title>
        <authorList>
            <person name="Schwarz E.M."/>
            <person name="Hu Y."/>
            <person name="Antoshechkin I."/>
            <person name="Miller M.M."/>
            <person name="Sternberg P.W."/>
            <person name="Aroian R.V."/>
        </authorList>
    </citation>
    <scope>NUCLEOTIDE SEQUENCE</scope>
    <source>
        <strain evidence="2">HY135</strain>
    </source>
</reference>
<protein>
    <submittedName>
        <fullName evidence="1">Uncharacterized protein</fullName>
    </submittedName>
</protein>
<dbReference type="AlphaFoldDB" id="A0A016RWE0"/>
<sequence>MSHLSGYINPAVVTVFTRLIHTTYSPVLYSGTSNKLFNYDDYRTTTTVHNFCTTDLETLDSHNLLCCGPSRFAALQLGIHNFLDSRCPKK</sequence>
<accession>A0A016RWE0</accession>
<keyword evidence="2" id="KW-1185">Reference proteome</keyword>
<proteinExistence type="predicted"/>
<dbReference type="Proteomes" id="UP000024635">
    <property type="component" value="Unassembled WGS sequence"/>
</dbReference>
<evidence type="ECO:0000313" key="1">
    <source>
        <dbReference type="EMBL" id="EYB82653.1"/>
    </source>
</evidence>